<dbReference type="Pfam" id="PF00106">
    <property type="entry name" value="adh_short"/>
    <property type="match status" value="1"/>
</dbReference>
<keyword evidence="2" id="KW-0560">Oxidoreductase</keyword>
<dbReference type="InterPro" id="IPR036291">
    <property type="entry name" value="NAD(P)-bd_dom_sf"/>
</dbReference>
<dbReference type="Gene3D" id="3.40.50.720">
    <property type="entry name" value="NAD(P)-binding Rossmann-like Domain"/>
    <property type="match status" value="1"/>
</dbReference>
<evidence type="ECO:0000313" key="3">
    <source>
        <dbReference type="EMBL" id="KUJ76528.1"/>
    </source>
</evidence>
<accession>A0A0X3TLB4</accession>
<gene>
    <name evidence="3" type="ORF">AVO45_12135</name>
</gene>
<dbReference type="AlphaFoldDB" id="A0A0X3TLB4"/>
<protein>
    <recommendedName>
        <fullName evidence="5">Short-chain dehydrogenase</fullName>
    </recommendedName>
</protein>
<name>A0A0X3TLB4_9RHOB</name>
<dbReference type="PANTHER" id="PTHR44196:SF1">
    <property type="entry name" value="DEHYDROGENASE_REDUCTASE SDR FAMILY MEMBER 7B"/>
    <property type="match status" value="1"/>
</dbReference>
<dbReference type="OrthoDB" id="9785826at2"/>
<dbReference type="PRINTS" id="PR00081">
    <property type="entry name" value="GDHRDH"/>
</dbReference>
<dbReference type="RefSeq" id="WP_068348498.1">
    <property type="nucleotide sequence ID" value="NZ_LQBQ01000035.1"/>
</dbReference>
<comment type="similarity">
    <text evidence="1">Belongs to the short-chain dehydrogenases/reductases (SDR) family.</text>
</comment>
<dbReference type="GO" id="GO:0016491">
    <property type="term" value="F:oxidoreductase activity"/>
    <property type="evidence" value="ECO:0007669"/>
    <property type="project" value="UniProtKB-KW"/>
</dbReference>
<organism evidence="3 4">
    <name type="scientific">Ruegeria marisrubri</name>
    <dbReference type="NCBI Taxonomy" id="1685379"/>
    <lineage>
        <taxon>Bacteria</taxon>
        <taxon>Pseudomonadati</taxon>
        <taxon>Pseudomonadota</taxon>
        <taxon>Alphaproteobacteria</taxon>
        <taxon>Rhodobacterales</taxon>
        <taxon>Roseobacteraceae</taxon>
        <taxon>Ruegeria</taxon>
    </lineage>
</organism>
<evidence type="ECO:0000313" key="4">
    <source>
        <dbReference type="Proteomes" id="UP000053791"/>
    </source>
</evidence>
<proteinExistence type="inferred from homology"/>
<dbReference type="GO" id="GO:0016020">
    <property type="term" value="C:membrane"/>
    <property type="evidence" value="ECO:0007669"/>
    <property type="project" value="TreeGrafter"/>
</dbReference>
<evidence type="ECO:0008006" key="5">
    <source>
        <dbReference type="Google" id="ProtNLM"/>
    </source>
</evidence>
<dbReference type="Proteomes" id="UP000053791">
    <property type="component" value="Unassembled WGS sequence"/>
</dbReference>
<dbReference type="EMBL" id="LQBQ01000035">
    <property type="protein sequence ID" value="KUJ76528.1"/>
    <property type="molecule type" value="Genomic_DNA"/>
</dbReference>
<dbReference type="InterPro" id="IPR002347">
    <property type="entry name" value="SDR_fam"/>
</dbReference>
<dbReference type="PANTHER" id="PTHR44196">
    <property type="entry name" value="DEHYDROGENASE/REDUCTASE SDR FAMILY MEMBER 7B"/>
    <property type="match status" value="1"/>
</dbReference>
<dbReference type="CDD" id="cd05233">
    <property type="entry name" value="SDR_c"/>
    <property type="match status" value="1"/>
</dbReference>
<sequence>MSKTALVTGASSGIGRGVAINLAAQGWHVLAHGRREIELRETLAQIRKAGGTGDFFTAEMGDMEAVAALADWALSQDRLDALVHCAAKFTYGEVSTERFDDWDQSIDQVLRATIRLTAHVLPAIRESEGAFVYVCGPTSWLGWKNHAIHCALRHAQAGFAKALFEDVRESGVRVTLVHPGFVNTPSVNDSGKDRSRMIQLTDISKMIVTAISLPNTTCVTELTLRPQRSPYL</sequence>
<reference evidence="3 4" key="1">
    <citation type="submission" date="2015-12" db="EMBL/GenBank/DDBJ databases">
        <authorList>
            <person name="Shamseldin A."/>
            <person name="Moawad H."/>
            <person name="Abd El-Rahim W.M."/>
            <person name="Sadowsky M.J."/>
        </authorList>
    </citation>
    <scope>NUCLEOTIDE SEQUENCE [LARGE SCALE GENOMIC DNA]</scope>
    <source>
        <strain evidence="3 4">ZGT118</strain>
    </source>
</reference>
<evidence type="ECO:0000256" key="1">
    <source>
        <dbReference type="ARBA" id="ARBA00006484"/>
    </source>
</evidence>
<dbReference type="STRING" id="1685379.AVO45_12135"/>
<keyword evidence="4" id="KW-1185">Reference proteome</keyword>
<dbReference type="SUPFAM" id="SSF51735">
    <property type="entry name" value="NAD(P)-binding Rossmann-fold domains"/>
    <property type="match status" value="1"/>
</dbReference>
<evidence type="ECO:0000256" key="2">
    <source>
        <dbReference type="ARBA" id="ARBA00023002"/>
    </source>
</evidence>
<comment type="caution">
    <text evidence="3">The sequence shown here is derived from an EMBL/GenBank/DDBJ whole genome shotgun (WGS) entry which is preliminary data.</text>
</comment>